<evidence type="ECO:0000313" key="1">
    <source>
        <dbReference type="EMBL" id="VDB88684.1"/>
    </source>
</evidence>
<proteinExistence type="predicted"/>
<feature type="non-terminal residue" evidence="1">
    <location>
        <position position="1"/>
    </location>
</feature>
<keyword evidence="2" id="KW-1185">Reference proteome</keyword>
<organism evidence="1 2">
    <name type="scientific">Blumeria graminis f. sp. tritici</name>
    <dbReference type="NCBI Taxonomy" id="62690"/>
    <lineage>
        <taxon>Eukaryota</taxon>
        <taxon>Fungi</taxon>
        <taxon>Dikarya</taxon>
        <taxon>Ascomycota</taxon>
        <taxon>Pezizomycotina</taxon>
        <taxon>Leotiomycetes</taxon>
        <taxon>Erysiphales</taxon>
        <taxon>Erysiphaceae</taxon>
        <taxon>Blumeria</taxon>
    </lineage>
</organism>
<dbReference type="AlphaFoldDB" id="A0A9X9QD48"/>
<gene>
    <name evidence="1" type="ORF">BGT96224V316_LOCUS4592</name>
</gene>
<reference evidence="1 2" key="1">
    <citation type="submission" date="2018-08" db="EMBL/GenBank/DDBJ databases">
        <authorList>
            <person name="Muller C M."/>
        </authorList>
    </citation>
    <scope>NUCLEOTIDE SEQUENCE [LARGE SCALE GENOMIC DNA]</scope>
</reference>
<name>A0A9X9QD48_BLUGR</name>
<sequence length="79" mass="8876">SHLATAQKDPFKLNGLDISHEQSAPISRSLEVSALIERDLKLIFANSFSAYRYIFTILVNVVLSTENSPKGKHYIFVPK</sequence>
<protein>
    <submittedName>
        <fullName evidence="1">BgtE-3962</fullName>
    </submittedName>
</protein>
<dbReference type="EMBL" id="LR026990">
    <property type="protein sequence ID" value="VDB88684.1"/>
    <property type="molecule type" value="Genomic_DNA"/>
</dbReference>
<dbReference type="Proteomes" id="UP000324639">
    <property type="component" value="Chromosome Bgt_-07"/>
</dbReference>
<accession>A0A9X9QD48</accession>
<evidence type="ECO:0000313" key="2">
    <source>
        <dbReference type="Proteomes" id="UP000324639"/>
    </source>
</evidence>